<dbReference type="PROSITE" id="PS51385">
    <property type="entry name" value="YJEF_N"/>
    <property type="match status" value="1"/>
</dbReference>
<keyword evidence="10 17" id="KW-0520">NAD</keyword>
<dbReference type="GO" id="GO:0052855">
    <property type="term" value="F:ADP-dependent NAD(P)H-hydrate dehydratase activity"/>
    <property type="evidence" value="ECO:0007669"/>
    <property type="project" value="UniProtKB-UniRule"/>
</dbReference>
<dbReference type="PIRSF" id="PIRSF017184">
    <property type="entry name" value="Nnr"/>
    <property type="match status" value="1"/>
</dbReference>
<feature type="binding site" evidence="17">
    <location>
        <begin position="387"/>
        <end position="391"/>
    </location>
    <ligand>
        <name>AMP</name>
        <dbReference type="ChEBI" id="CHEBI:456215"/>
    </ligand>
</feature>
<evidence type="ECO:0000256" key="9">
    <source>
        <dbReference type="ARBA" id="ARBA00022958"/>
    </source>
</evidence>
<evidence type="ECO:0000256" key="5">
    <source>
        <dbReference type="ARBA" id="ARBA00022723"/>
    </source>
</evidence>
<dbReference type="HAMAP" id="MF_01965">
    <property type="entry name" value="NADHX_dehydratase"/>
    <property type="match status" value="1"/>
</dbReference>
<feature type="domain" description="YjeF N-terminal" evidence="21">
    <location>
        <begin position="11"/>
        <end position="206"/>
    </location>
</feature>
<evidence type="ECO:0000256" key="10">
    <source>
        <dbReference type="ARBA" id="ARBA00023027"/>
    </source>
</evidence>
<keyword evidence="6 17" id="KW-0547">Nucleotide-binding</keyword>
<feature type="binding site" evidence="18">
    <location>
        <position position="151"/>
    </location>
    <ligand>
        <name>(6S)-NADPHX</name>
        <dbReference type="ChEBI" id="CHEBI:64076"/>
    </ligand>
</feature>
<evidence type="ECO:0000313" key="23">
    <source>
        <dbReference type="EMBL" id="WFP26364.1"/>
    </source>
</evidence>
<accession>A0AAX3TAR2</accession>
<feature type="binding site" evidence="17">
    <location>
        <position position="417"/>
    </location>
    <ligand>
        <name>(6S)-NADPHX</name>
        <dbReference type="ChEBI" id="CHEBI:64076"/>
    </ligand>
</feature>
<evidence type="ECO:0000256" key="11">
    <source>
        <dbReference type="ARBA" id="ARBA00023235"/>
    </source>
</evidence>
<dbReference type="EC" id="4.2.1.136" evidence="19"/>
<evidence type="ECO:0000256" key="16">
    <source>
        <dbReference type="ARBA" id="ARBA00049209"/>
    </source>
</evidence>
<evidence type="ECO:0000256" key="19">
    <source>
        <dbReference type="PIRNR" id="PIRNR017184"/>
    </source>
</evidence>
<evidence type="ECO:0000259" key="21">
    <source>
        <dbReference type="PROSITE" id="PS51385"/>
    </source>
</evidence>
<keyword evidence="5 18" id="KW-0479">Metal-binding</keyword>
<dbReference type="NCBIfam" id="TIGR00196">
    <property type="entry name" value="yjeF_cterm"/>
    <property type="match status" value="1"/>
</dbReference>
<dbReference type="GO" id="GO:0046496">
    <property type="term" value="P:nicotinamide nucleotide metabolic process"/>
    <property type="evidence" value="ECO:0007669"/>
    <property type="project" value="UniProtKB-UniRule"/>
</dbReference>
<dbReference type="SUPFAM" id="SSF53613">
    <property type="entry name" value="Ribokinase-like"/>
    <property type="match status" value="1"/>
</dbReference>
<evidence type="ECO:0000256" key="12">
    <source>
        <dbReference type="ARBA" id="ARBA00023239"/>
    </source>
</evidence>
<dbReference type="AlphaFoldDB" id="A0AAX3TAR2"/>
<dbReference type="InterPro" id="IPR000631">
    <property type="entry name" value="CARKD"/>
</dbReference>
<evidence type="ECO:0000256" key="2">
    <source>
        <dbReference type="ARBA" id="ARBA00000909"/>
    </source>
</evidence>
<evidence type="ECO:0000256" key="14">
    <source>
        <dbReference type="ARBA" id="ARBA00025153"/>
    </source>
</evidence>
<feature type="binding site" evidence="17">
    <location>
        <position position="250"/>
    </location>
    <ligand>
        <name>(6S)-NADPHX</name>
        <dbReference type="ChEBI" id="CHEBI:64076"/>
    </ligand>
</feature>
<evidence type="ECO:0000256" key="3">
    <source>
        <dbReference type="ARBA" id="ARBA00006001"/>
    </source>
</evidence>
<dbReference type="GO" id="GO:0110051">
    <property type="term" value="P:metabolite repair"/>
    <property type="evidence" value="ECO:0007669"/>
    <property type="project" value="TreeGrafter"/>
</dbReference>
<feature type="binding site" evidence="18">
    <location>
        <position position="154"/>
    </location>
    <ligand>
        <name>K(+)</name>
        <dbReference type="ChEBI" id="CHEBI:29103"/>
    </ligand>
</feature>
<evidence type="ECO:0000256" key="18">
    <source>
        <dbReference type="HAMAP-Rule" id="MF_01966"/>
    </source>
</evidence>
<dbReference type="Gene3D" id="3.40.1190.20">
    <property type="match status" value="1"/>
</dbReference>
<evidence type="ECO:0000313" key="22">
    <source>
        <dbReference type="EMBL" id="MDF6100137.1"/>
    </source>
</evidence>
<dbReference type="PANTHER" id="PTHR12592:SF0">
    <property type="entry name" value="ATP-DEPENDENT (S)-NAD(P)H-HYDRATE DEHYDRATASE"/>
    <property type="match status" value="1"/>
</dbReference>
<comment type="catalytic activity">
    <reaction evidence="16 17 19">
        <text>(6S)-NADPHX + ADP = AMP + phosphate + NADPH + H(+)</text>
        <dbReference type="Rhea" id="RHEA:32235"/>
        <dbReference type="ChEBI" id="CHEBI:15378"/>
        <dbReference type="ChEBI" id="CHEBI:43474"/>
        <dbReference type="ChEBI" id="CHEBI:57783"/>
        <dbReference type="ChEBI" id="CHEBI:64076"/>
        <dbReference type="ChEBI" id="CHEBI:456215"/>
        <dbReference type="ChEBI" id="CHEBI:456216"/>
        <dbReference type="EC" id="4.2.1.136"/>
    </reaction>
</comment>
<evidence type="ECO:0000256" key="1">
    <source>
        <dbReference type="ARBA" id="ARBA00000013"/>
    </source>
</evidence>
<comment type="catalytic activity">
    <reaction evidence="1 18 19">
        <text>(6R)-NADHX = (6S)-NADHX</text>
        <dbReference type="Rhea" id="RHEA:32215"/>
        <dbReference type="ChEBI" id="CHEBI:64074"/>
        <dbReference type="ChEBI" id="CHEBI:64075"/>
        <dbReference type="EC" id="5.1.99.6"/>
    </reaction>
</comment>
<comment type="catalytic activity">
    <reaction evidence="15 17 19">
        <text>(6S)-NADHX + ADP = AMP + phosphate + NADH + H(+)</text>
        <dbReference type="Rhea" id="RHEA:32223"/>
        <dbReference type="ChEBI" id="CHEBI:15378"/>
        <dbReference type="ChEBI" id="CHEBI:43474"/>
        <dbReference type="ChEBI" id="CHEBI:57945"/>
        <dbReference type="ChEBI" id="CHEBI:64074"/>
        <dbReference type="ChEBI" id="CHEBI:456215"/>
        <dbReference type="ChEBI" id="CHEBI:456216"/>
        <dbReference type="EC" id="4.2.1.136"/>
    </reaction>
</comment>
<keyword evidence="13" id="KW-0511">Multifunctional enzyme</keyword>
<dbReference type="RefSeq" id="WP_068970169.1">
    <property type="nucleotide sequence ID" value="NZ_CP095552.1"/>
</dbReference>
<dbReference type="CDD" id="cd01171">
    <property type="entry name" value="YXKO-related"/>
    <property type="match status" value="1"/>
</dbReference>
<keyword evidence="12 17" id="KW-0456">Lyase</keyword>
<comment type="function">
    <text evidence="18">Catalyzes the epimerization of the S- and R-forms of NAD(P)HX, a damaged form of NAD(P)H that is a result of enzymatic or heat-dependent hydration. This is a prerequisite for the S-specific NAD(P)H-hydrate dehydratase to allow the repair of both epimers of NAD(P)HX.</text>
</comment>
<keyword evidence="9 18" id="KW-0630">Potassium</keyword>
<dbReference type="InterPro" id="IPR030677">
    <property type="entry name" value="Nnr"/>
</dbReference>
<dbReference type="GO" id="GO:0052856">
    <property type="term" value="F:NAD(P)HX epimerase activity"/>
    <property type="evidence" value="ECO:0007669"/>
    <property type="project" value="UniProtKB-UniRule"/>
</dbReference>
<reference evidence="22" key="2">
    <citation type="submission" date="2022-01" db="EMBL/GenBank/DDBJ databases">
        <authorList>
            <person name="Sanchez-Suarez J."/>
            <person name="Villamil L."/>
            <person name="Diaz L.E."/>
        </authorList>
    </citation>
    <scope>NUCLEOTIDE SEQUENCE</scope>
    <source>
        <strain evidence="22">EUFUS-Z928</strain>
    </source>
</reference>
<keyword evidence="24" id="KW-1185">Reference proteome</keyword>
<dbReference type="EC" id="5.1.99.6" evidence="19"/>
<comment type="similarity">
    <text evidence="3 19">In the N-terminal section; belongs to the NnrE/AIBP family.</text>
</comment>
<keyword evidence="11 18" id="KW-0413">Isomerase</keyword>
<evidence type="ECO:0000259" key="20">
    <source>
        <dbReference type="PROSITE" id="PS51383"/>
    </source>
</evidence>
<gene>
    <name evidence="18" type="primary">nnrE</name>
    <name evidence="17" type="synonym">nnrD</name>
    <name evidence="22" type="ORF">L2299_03620</name>
    <name evidence="23" type="ORF">P9A14_07695</name>
</gene>
<dbReference type="Proteomes" id="UP001213504">
    <property type="component" value="Chromosome"/>
</dbReference>
<feature type="binding site" evidence="17">
    <location>
        <position position="353"/>
    </location>
    <ligand>
        <name>(6S)-NADPHX</name>
        <dbReference type="ChEBI" id="CHEBI:64076"/>
    </ligand>
</feature>
<dbReference type="Pfam" id="PF01256">
    <property type="entry name" value="Carb_kinase"/>
    <property type="match status" value="1"/>
</dbReference>
<evidence type="ECO:0000256" key="6">
    <source>
        <dbReference type="ARBA" id="ARBA00022741"/>
    </source>
</evidence>
<dbReference type="HAMAP" id="MF_01966">
    <property type="entry name" value="NADHX_epimerase"/>
    <property type="match status" value="1"/>
</dbReference>
<dbReference type="InterPro" id="IPR004443">
    <property type="entry name" value="YjeF_N_dom"/>
</dbReference>
<dbReference type="EMBL" id="CP121270">
    <property type="protein sequence ID" value="WFP26364.1"/>
    <property type="molecule type" value="Genomic_DNA"/>
</dbReference>
<dbReference type="InterPro" id="IPR036652">
    <property type="entry name" value="YjeF_N_dom_sf"/>
</dbReference>
<dbReference type="GO" id="GO:0046872">
    <property type="term" value="F:metal ion binding"/>
    <property type="evidence" value="ECO:0007669"/>
    <property type="project" value="UniProtKB-UniRule"/>
</dbReference>
<comment type="similarity">
    <text evidence="17">Belongs to the NnrD/CARKD family.</text>
</comment>
<feature type="binding site" evidence="17">
    <location>
        <position position="416"/>
    </location>
    <ligand>
        <name>AMP</name>
        <dbReference type="ChEBI" id="CHEBI:456215"/>
    </ligand>
</feature>
<keyword evidence="8 17" id="KW-0521">NADP</keyword>
<keyword evidence="7 17" id="KW-0067">ATP-binding</keyword>
<dbReference type="PANTHER" id="PTHR12592">
    <property type="entry name" value="ATP-DEPENDENT (S)-NAD(P)H-HYDRATE DEHYDRATASE FAMILY MEMBER"/>
    <property type="match status" value="1"/>
</dbReference>
<proteinExistence type="inferred from homology"/>
<protein>
    <recommendedName>
        <fullName evidence="19">Bifunctional NAD(P)H-hydrate repair enzyme</fullName>
    </recommendedName>
    <alternativeName>
        <fullName evidence="19">Nicotinamide nucleotide repair protein</fullName>
    </alternativeName>
    <domain>
        <recommendedName>
            <fullName evidence="19">ADP-dependent (S)-NAD(P)H-hydrate dehydratase</fullName>
            <ecNumber evidence="19">4.2.1.136</ecNumber>
        </recommendedName>
        <alternativeName>
            <fullName evidence="19">ADP-dependent NAD(P)HX dehydratase</fullName>
        </alternativeName>
    </domain>
    <domain>
        <recommendedName>
            <fullName evidence="19">NAD(P)H-hydrate epimerase</fullName>
            <ecNumber evidence="19">5.1.99.6</ecNumber>
        </recommendedName>
    </domain>
</protein>
<dbReference type="Proteomes" id="UP001152308">
    <property type="component" value="Unassembled WGS sequence"/>
</dbReference>
<sequence>MPIRYLTADEVRAAERATGNLLTDGVLMRRASHGVARVIAAELSRTGGCYGRPVGLVVGAGDNGGDALFAGAELCRRGVRVDAVLLAPDRAHAAGLRAFRAAGGRIGERLPDGLEVIVDGVVGLGGQGPLRANAAEVFAAVGPETTVIAVDLPSGVDADTGEVHDPAVRADITVTFGVLRRAHLLAAPQCGRVVLVDIGLDDAGLGDPADSALATLTDDEIDWPTPGPGDDKYTQGVVGVIAGSHRYPGAAVLATGAAVTATSGMTRFVGSAHAEVVAQWPEVVATPDLAGAGRVQAWVLGPGMGTDDAAATSLRTVLDTDLPVLADADALTLIARDPGLVDGRTAPTLLTPHAGEFARLTGTELGADRLTAVSGLAARWGVTVLLKGRITLVADPTGHVLGNDAVSSWAATAGAGDVLSGIAGALLAAGRSPLVAGASAARVHARAAQLASGGAPIGASTLLAALRPAIREFTTPPARTRAGTAPSAR</sequence>
<evidence type="ECO:0000256" key="8">
    <source>
        <dbReference type="ARBA" id="ARBA00022857"/>
    </source>
</evidence>
<evidence type="ECO:0000256" key="17">
    <source>
        <dbReference type="HAMAP-Rule" id="MF_01965"/>
    </source>
</evidence>
<reference evidence="22" key="1">
    <citation type="journal article" date="2022" name="Data Brief">
        <title>Draft genome sequence data of Gordonia hongkongensis strain EUFUS-Z928 isolated from the octocoral Eunicea fusca.</title>
        <authorList>
            <person name="Sanchez-Suarez J."/>
            <person name="Diaz L."/>
            <person name="Melo-Bolivar J."/>
            <person name="Villamil L."/>
        </authorList>
    </citation>
    <scope>NUCLEOTIDE SEQUENCE</scope>
    <source>
        <strain evidence="22">EUFUS-Z928</strain>
    </source>
</reference>
<comment type="catalytic activity">
    <reaction evidence="2 18 19">
        <text>(6R)-NADPHX = (6S)-NADPHX</text>
        <dbReference type="Rhea" id="RHEA:32227"/>
        <dbReference type="ChEBI" id="CHEBI:64076"/>
        <dbReference type="ChEBI" id="CHEBI:64077"/>
        <dbReference type="EC" id="5.1.99.6"/>
    </reaction>
</comment>
<feature type="binding site" evidence="18">
    <location>
        <position position="63"/>
    </location>
    <ligand>
        <name>K(+)</name>
        <dbReference type="ChEBI" id="CHEBI:29103"/>
    </ligand>
</feature>
<reference evidence="23" key="3">
    <citation type="submission" date="2023-04" db="EMBL/GenBank/DDBJ databases">
        <title>Complete genome sequence of a phthalic acid esters degrading bacterial strain.</title>
        <authorList>
            <person name="Weng L."/>
            <person name="Jia Y."/>
            <person name="Ren L."/>
        </authorList>
    </citation>
    <scope>NUCLEOTIDE SEQUENCE</scope>
    <source>
        <strain evidence="23">RL-LY01</strain>
    </source>
</reference>
<comment type="similarity">
    <text evidence="4 19">In the C-terminal section; belongs to the NnrD/CARKD family.</text>
</comment>
<comment type="cofactor">
    <cofactor evidence="18 19">
        <name>K(+)</name>
        <dbReference type="ChEBI" id="CHEBI:29103"/>
    </cofactor>
    <text evidence="18 19">Binds 1 potassium ion per subunit.</text>
</comment>
<evidence type="ECO:0000256" key="15">
    <source>
        <dbReference type="ARBA" id="ARBA00048238"/>
    </source>
</evidence>
<feature type="binding site" evidence="17">
    <location>
        <position position="303"/>
    </location>
    <ligand>
        <name>(6S)-NADPHX</name>
        <dbReference type="ChEBI" id="CHEBI:64076"/>
    </ligand>
</feature>
<comment type="cofactor">
    <cofactor evidence="17">
        <name>Mg(2+)</name>
        <dbReference type="ChEBI" id="CHEBI:18420"/>
    </cofactor>
</comment>
<feature type="binding site" evidence="18">
    <location>
        <position position="119"/>
    </location>
    <ligand>
        <name>K(+)</name>
        <dbReference type="ChEBI" id="CHEBI:29103"/>
    </ligand>
</feature>
<dbReference type="InterPro" id="IPR029056">
    <property type="entry name" value="Ribokinase-like"/>
</dbReference>
<feature type="domain" description="YjeF C-terminal" evidence="20">
    <location>
        <begin position="215"/>
        <end position="473"/>
    </location>
</feature>
<dbReference type="GO" id="GO:0005524">
    <property type="term" value="F:ATP binding"/>
    <property type="evidence" value="ECO:0007669"/>
    <property type="project" value="UniProtKB-UniRule"/>
</dbReference>
<dbReference type="Pfam" id="PF03853">
    <property type="entry name" value="YjeF_N"/>
    <property type="match status" value="1"/>
</dbReference>
<feature type="binding site" evidence="18">
    <location>
        <begin position="62"/>
        <end position="66"/>
    </location>
    <ligand>
        <name>(6S)-NADPHX</name>
        <dbReference type="ChEBI" id="CHEBI:64076"/>
    </ligand>
</feature>
<dbReference type="SUPFAM" id="SSF64153">
    <property type="entry name" value="YjeF N-terminal domain-like"/>
    <property type="match status" value="1"/>
</dbReference>
<evidence type="ECO:0000256" key="7">
    <source>
        <dbReference type="ARBA" id="ARBA00022840"/>
    </source>
</evidence>
<evidence type="ECO:0000256" key="4">
    <source>
        <dbReference type="ARBA" id="ARBA00009524"/>
    </source>
</evidence>
<dbReference type="Gene3D" id="3.40.50.10260">
    <property type="entry name" value="YjeF N-terminal domain"/>
    <property type="match status" value="1"/>
</dbReference>
<comment type="caution">
    <text evidence="18">Lacks conserved residue(s) required for the propagation of feature annotation.</text>
</comment>
<comment type="subunit">
    <text evidence="17">Homotetramer.</text>
</comment>
<evidence type="ECO:0000313" key="24">
    <source>
        <dbReference type="Proteomes" id="UP001152308"/>
    </source>
</evidence>
<name>A0AAX3TAR2_9ACTN</name>
<dbReference type="EMBL" id="JAKJLQ010000002">
    <property type="protein sequence ID" value="MDF6100137.1"/>
    <property type="molecule type" value="Genomic_DNA"/>
</dbReference>
<organism evidence="23 25">
    <name type="scientific">Gordonia hongkongensis</name>
    <dbReference type="NCBI Taxonomy" id="1701090"/>
    <lineage>
        <taxon>Bacteria</taxon>
        <taxon>Bacillati</taxon>
        <taxon>Actinomycetota</taxon>
        <taxon>Actinomycetes</taxon>
        <taxon>Mycobacteriales</taxon>
        <taxon>Gordoniaceae</taxon>
        <taxon>Gordonia</taxon>
    </lineage>
</organism>
<comment type="function">
    <text evidence="14 19">Bifunctional enzyme that catalyzes the epimerization of the S- and R-forms of NAD(P)HX and the dehydration of the S-form of NAD(P)HX at the expense of ADP, which is converted to AMP. This allows the repair of both epimers of NAD(P)HX, a damaged form of NAD(P)H that is a result of enzymatic or heat-dependent hydration.</text>
</comment>
<comment type="similarity">
    <text evidence="18">Belongs to the NnrE/AIBP family.</text>
</comment>
<comment type="function">
    <text evidence="17">Catalyzes the dehydration of the S-form of NAD(P)HX at the expense of ADP, which is converted to AMP. Together with NAD(P)HX epimerase, which catalyzes the epimerization of the S- and R-forms, the enzyme allows the repair of both epimers of NAD(P)HX, a damaged form of NAD(P)H that is a result of enzymatic or heat-dependent hydration.</text>
</comment>
<feature type="binding site" evidence="18">
    <location>
        <begin position="123"/>
        <end position="129"/>
    </location>
    <ligand>
        <name>(6S)-NADPHX</name>
        <dbReference type="ChEBI" id="CHEBI:64076"/>
    </ligand>
</feature>
<evidence type="ECO:0000313" key="25">
    <source>
        <dbReference type="Proteomes" id="UP001213504"/>
    </source>
</evidence>
<evidence type="ECO:0000256" key="13">
    <source>
        <dbReference type="ARBA" id="ARBA00023268"/>
    </source>
</evidence>
<dbReference type="PROSITE" id="PS51383">
    <property type="entry name" value="YJEF_C_3"/>
    <property type="match status" value="1"/>
</dbReference>